<dbReference type="EMBL" id="JAAXPR010000009">
    <property type="protein sequence ID" value="NKZ20414.1"/>
    <property type="molecule type" value="Genomic_DNA"/>
</dbReference>
<dbReference type="SUPFAM" id="SSF69618">
    <property type="entry name" value="HemD-like"/>
    <property type="match status" value="1"/>
</dbReference>
<dbReference type="InterPro" id="IPR036108">
    <property type="entry name" value="4pyrrol_syn_uPrphyn_synt_sf"/>
</dbReference>
<evidence type="ECO:0000313" key="11">
    <source>
        <dbReference type="EMBL" id="NKZ20414.1"/>
    </source>
</evidence>
<evidence type="ECO:0000256" key="2">
    <source>
        <dbReference type="ARBA" id="ARBA00008133"/>
    </source>
</evidence>
<keyword evidence="4 9" id="KW-0456">Lyase</keyword>
<dbReference type="EC" id="4.2.1.75" evidence="3 9"/>
<dbReference type="PANTHER" id="PTHR38042">
    <property type="entry name" value="UROPORPHYRINOGEN-III SYNTHASE, CHLOROPLASTIC"/>
    <property type="match status" value="1"/>
</dbReference>
<dbReference type="Pfam" id="PF02602">
    <property type="entry name" value="HEM4"/>
    <property type="match status" value="1"/>
</dbReference>
<evidence type="ECO:0000256" key="9">
    <source>
        <dbReference type="RuleBase" id="RU366031"/>
    </source>
</evidence>
<dbReference type="GO" id="GO:0006780">
    <property type="term" value="P:uroporphyrinogen III biosynthetic process"/>
    <property type="evidence" value="ECO:0007669"/>
    <property type="project" value="UniProtKB-UniRule"/>
</dbReference>
<evidence type="ECO:0000259" key="10">
    <source>
        <dbReference type="Pfam" id="PF02602"/>
    </source>
</evidence>
<sequence length="236" mass="26014">MTKIVIITREQALATDLEQRLVAQGYTVAHLPLIACAANPIPERVLQVVPLADWVFFTSAVAAECFQACLRPHHRIATIGSQTSKAVEALGYPITFEAKGNYARDFLEEWLALGLSRQTILLPQSSLSNPLMAEVLVEQGHEVLAFPMYETRPNVAGQSQVSAYLEQPEVIWTFASPSAWESFYQVATRLPETHEVVVIGTSTAQAVQADGVPVTAMPVFPSVEQMVQLIIDRRRV</sequence>
<comment type="function">
    <text evidence="6 9">Catalyzes cyclization of the linear tetrapyrrole, hydroxymethylbilane, to the macrocyclic uroporphyrinogen III.</text>
</comment>
<dbReference type="InterPro" id="IPR039793">
    <property type="entry name" value="UROS/Hem4"/>
</dbReference>
<evidence type="ECO:0000256" key="3">
    <source>
        <dbReference type="ARBA" id="ARBA00013109"/>
    </source>
</evidence>
<comment type="caution">
    <text evidence="11">The sequence shown here is derived from an EMBL/GenBank/DDBJ whole genome shotgun (WGS) entry which is preliminary data.</text>
</comment>
<keyword evidence="5 9" id="KW-0627">Porphyrin biosynthesis</keyword>
<keyword evidence="12" id="KW-1185">Reference proteome</keyword>
<dbReference type="UniPathway" id="UPA00251">
    <property type="reaction ID" value="UER00320"/>
</dbReference>
<comment type="similarity">
    <text evidence="2 9">Belongs to the uroporphyrinogen-III synthase family.</text>
</comment>
<dbReference type="AlphaFoldDB" id="A0A7X6MZ79"/>
<dbReference type="GO" id="GO:0004852">
    <property type="term" value="F:uroporphyrinogen-III synthase activity"/>
    <property type="evidence" value="ECO:0007669"/>
    <property type="project" value="UniProtKB-UniRule"/>
</dbReference>
<evidence type="ECO:0000256" key="7">
    <source>
        <dbReference type="ARBA" id="ARBA00040167"/>
    </source>
</evidence>
<dbReference type="PANTHER" id="PTHR38042:SF1">
    <property type="entry name" value="UROPORPHYRINOGEN-III SYNTHASE, CHLOROPLASTIC"/>
    <property type="match status" value="1"/>
</dbReference>
<dbReference type="GO" id="GO:0006782">
    <property type="term" value="P:protoporphyrinogen IX biosynthetic process"/>
    <property type="evidence" value="ECO:0007669"/>
    <property type="project" value="UniProtKB-UniRule"/>
</dbReference>
<gene>
    <name evidence="11" type="ORF">HF992_06070</name>
</gene>
<evidence type="ECO:0000256" key="4">
    <source>
        <dbReference type="ARBA" id="ARBA00023239"/>
    </source>
</evidence>
<evidence type="ECO:0000256" key="6">
    <source>
        <dbReference type="ARBA" id="ARBA00037589"/>
    </source>
</evidence>
<evidence type="ECO:0000256" key="5">
    <source>
        <dbReference type="ARBA" id="ARBA00023244"/>
    </source>
</evidence>
<dbReference type="InterPro" id="IPR003754">
    <property type="entry name" value="4pyrrol_synth_uPrphyn_synth"/>
</dbReference>
<dbReference type="RefSeq" id="WP_168549171.1">
    <property type="nucleotide sequence ID" value="NZ_JAAXPR010000009.1"/>
</dbReference>
<reference evidence="11 12" key="1">
    <citation type="submission" date="2020-04" db="EMBL/GenBank/DDBJ databases">
        <title>MicrobeNet Type strains.</title>
        <authorList>
            <person name="Nicholson A.C."/>
        </authorList>
    </citation>
    <scope>NUCLEOTIDE SEQUENCE [LARGE SCALE GENOMIC DNA]</scope>
    <source>
        <strain evidence="11 12">CCUG 69612</strain>
    </source>
</reference>
<protein>
    <recommendedName>
        <fullName evidence="7 9">Uroporphyrinogen-III synthase</fullName>
        <ecNumber evidence="3 9">4.2.1.75</ecNumber>
    </recommendedName>
</protein>
<evidence type="ECO:0000256" key="8">
    <source>
        <dbReference type="ARBA" id="ARBA00048617"/>
    </source>
</evidence>
<accession>A0A7X6MZ79</accession>
<comment type="catalytic activity">
    <reaction evidence="8 9">
        <text>hydroxymethylbilane = uroporphyrinogen III + H2O</text>
        <dbReference type="Rhea" id="RHEA:18965"/>
        <dbReference type="ChEBI" id="CHEBI:15377"/>
        <dbReference type="ChEBI" id="CHEBI:57308"/>
        <dbReference type="ChEBI" id="CHEBI:57845"/>
        <dbReference type="EC" id="4.2.1.75"/>
    </reaction>
</comment>
<feature type="domain" description="Tetrapyrrole biosynthesis uroporphyrinogen III synthase" evidence="10">
    <location>
        <begin position="17"/>
        <end position="228"/>
    </location>
</feature>
<comment type="pathway">
    <text evidence="1 9">Porphyrin-containing compound metabolism; protoporphyrin-IX biosynthesis; coproporphyrinogen-III from 5-aminolevulinate: step 3/4.</text>
</comment>
<evidence type="ECO:0000256" key="1">
    <source>
        <dbReference type="ARBA" id="ARBA00004772"/>
    </source>
</evidence>
<dbReference type="Gene3D" id="3.40.50.10090">
    <property type="match status" value="2"/>
</dbReference>
<organism evidence="11 12">
    <name type="scientific">Streptococcus ovuberis</name>
    <dbReference type="NCBI Taxonomy" id="1936207"/>
    <lineage>
        <taxon>Bacteria</taxon>
        <taxon>Bacillati</taxon>
        <taxon>Bacillota</taxon>
        <taxon>Bacilli</taxon>
        <taxon>Lactobacillales</taxon>
        <taxon>Streptococcaceae</taxon>
        <taxon>Streptococcus</taxon>
    </lineage>
</organism>
<evidence type="ECO:0000313" key="12">
    <source>
        <dbReference type="Proteomes" id="UP000522720"/>
    </source>
</evidence>
<name>A0A7X6MZ79_9STRE</name>
<dbReference type="CDD" id="cd06578">
    <property type="entry name" value="HemD"/>
    <property type="match status" value="1"/>
</dbReference>
<proteinExistence type="inferred from homology"/>
<dbReference type="Proteomes" id="UP000522720">
    <property type="component" value="Unassembled WGS sequence"/>
</dbReference>